<dbReference type="EMBL" id="KR029580">
    <property type="protein sequence ID" value="AKH46231.1"/>
    <property type="molecule type" value="Genomic_DNA"/>
</dbReference>
<organism evidence="2">
    <name type="scientific">uncultured marine virus</name>
    <dbReference type="NCBI Taxonomy" id="186617"/>
    <lineage>
        <taxon>Viruses</taxon>
        <taxon>environmental samples</taxon>
    </lineage>
</organism>
<reference evidence="2" key="1">
    <citation type="journal article" date="2015" name="Front. Microbiol.">
        <title>Combining genomic sequencing methods to explore viral diversity and reveal potential virus-host interactions.</title>
        <authorList>
            <person name="Chow C.E."/>
            <person name="Winget D.M."/>
            <person name="White R.A.III."/>
            <person name="Hallam S.J."/>
            <person name="Suttle C.A."/>
        </authorList>
    </citation>
    <scope>NUCLEOTIDE SEQUENCE</scope>
    <source>
        <strain evidence="2">Anoxic3_5</strain>
    </source>
</reference>
<feature type="region of interest" description="Disordered" evidence="1">
    <location>
        <begin position="43"/>
        <end position="64"/>
    </location>
</feature>
<reference evidence="2" key="2">
    <citation type="submission" date="2015-03" db="EMBL/GenBank/DDBJ databases">
        <authorList>
            <person name="Chow C.-E.T."/>
            <person name="Winget D.M."/>
            <person name="White R.A.III."/>
            <person name="Hallam S.J."/>
            <person name="Suttle C.A."/>
        </authorList>
    </citation>
    <scope>NUCLEOTIDE SEQUENCE</scope>
    <source>
        <strain evidence="2">Anoxic3_5</strain>
    </source>
</reference>
<name>A0A0F7L5F8_9VIRU</name>
<evidence type="ECO:0000313" key="2">
    <source>
        <dbReference type="EMBL" id="AKH46231.1"/>
    </source>
</evidence>
<sequence length="64" mass="6559">MPPAADPDETAAPPIPSVVIVEETPLLPSVVRTALRSEYAFIPLPPNPTPAPPPPPPPAAMSDG</sequence>
<evidence type="ECO:0000256" key="1">
    <source>
        <dbReference type="SAM" id="MobiDB-lite"/>
    </source>
</evidence>
<proteinExistence type="predicted"/>
<accession>A0A0F7L5F8</accession>
<protein>
    <submittedName>
        <fullName evidence="2">Uncharacterized protein</fullName>
    </submittedName>
</protein>